<name>A0A1W1DZ30_9ZZZZ</name>
<feature type="region of interest" description="Disordered" evidence="1">
    <location>
        <begin position="1"/>
        <end position="27"/>
    </location>
</feature>
<feature type="compositionally biased region" description="Acidic residues" evidence="1">
    <location>
        <begin position="1"/>
        <end position="12"/>
    </location>
</feature>
<feature type="region of interest" description="Disordered" evidence="1">
    <location>
        <begin position="174"/>
        <end position="193"/>
    </location>
</feature>
<gene>
    <name evidence="2" type="ORF">MNB_SUP05-SYMBIONT-4-780</name>
</gene>
<sequence length="193" mass="22133">MTKEVEESELEGEGITKAERLQEEQDEQEFQEEKIVDIGTLGLKVLNLPALKEVEKIFSGLRVEDPVGRTAPIKFVNIETLTIANWKRKYPKTKKNLHKDWCFDPKGSLKVTAYKGTRFAMVTITMITPFNYNGDDGIPDEDLVVDSSMFYLEQSESAKKAIADANKIKETYRVQQTKKHQDRVNADNLKEYL</sequence>
<evidence type="ECO:0000256" key="1">
    <source>
        <dbReference type="SAM" id="MobiDB-lite"/>
    </source>
</evidence>
<evidence type="ECO:0000313" key="2">
    <source>
        <dbReference type="EMBL" id="SFV86992.1"/>
    </source>
</evidence>
<dbReference type="EMBL" id="FPHY01000133">
    <property type="protein sequence ID" value="SFV86992.1"/>
    <property type="molecule type" value="Genomic_DNA"/>
</dbReference>
<accession>A0A1W1DZ30</accession>
<organism evidence="2">
    <name type="scientific">hydrothermal vent metagenome</name>
    <dbReference type="NCBI Taxonomy" id="652676"/>
    <lineage>
        <taxon>unclassified sequences</taxon>
        <taxon>metagenomes</taxon>
        <taxon>ecological metagenomes</taxon>
    </lineage>
</organism>
<dbReference type="AlphaFoldDB" id="A0A1W1DZ30"/>
<proteinExistence type="predicted"/>
<protein>
    <submittedName>
        <fullName evidence="2">Uncharacterized protein</fullName>
    </submittedName>
</protein>
<feature type="compositionally biased region" description="Basic and acidic residues" evidence="1">
    <location>
        <begin position="14"/>
        <end position="23"/>
    </location>
</feature>
<reference evidence="2" key="1">
    <citation type="submission" date="2016-10" db="EMBL/GenBank/DDBJ databases">
        <authorList>
            <person name="de Groot N.N."/>
        </authorList>
    </citation>
    <scope>NUCLEOTIDE SEQUENCE</scope>
</reference>
<feature type="compositionally biased region" description="Basic and acidic residues" evidence="1">
    <location>
        <begin position="182"/>
        <end position="193"/>
    </location>
</feature>